<dbReference type="Proteomes" id="UP000095143">
    <property type="component" value="Unassembled WGS sequence"/>
</dbReference>
<proteinExistence type="predicted"/>
<evidence type="ECO:0000256" key="1">
    <source>
        <dbReference type="ARBA" id="ARBA00022801"/>
    </source>
</evidence>
<keyword evidence="1" id="KW-0378">Hydrolase</keyword>
<organism evidence="2 3">
    <name type="scientific">Pseudomonas graminis</name>
    <dbReference type="NCBI Taxonomy" id="158627"/>
    <lineage>
        <taxon>Bacteria</taxon>
        <taxon>Pseudomonadati</taxon>
        <taxon>Pseudomonadota</taxon>
        <taxon>Gammaproteobacteria</taxon>
        <taxon>Pseudomonadales</taxon>
        <taxon>Pseudomonadaceae</taxon>
        <taxon>Pseudomonas</taxon>
    </lineage>
</organism>
<name>A0A1C2D910_9PSED</name>
<protein>
    <submittedName>
        <fullName evidence="2">Haloacid dehalogenase</fullName>
    </submittedName>
</protein>
<dbReference type="PANTHER" id="PTHR43316:SF3">
    <property type="entry name" value="HALOACID DEHALOGENASE, TYPE II (AFU_ORTHOLOGUE AFUA_2G07750)-RELATED"/>
    <property type="match status" value="1"/>
</dbReference>
<dbReference type="Pfam" id="PF00702">
    <property type="entry name" value="Hydrolase"/>
    <property type="match status" value="1"/>
</dbReference>
<accession>A0A1C2D910</accession>
<reference evidence="2 3" key="1">
    <citation type="submission" date="2016-08" db="EMBL/GenBank/DDBJ databases">
        <title>Whole genome sequence of Pseudomonas graminis strain UASWS1507, a potential biological control agent for agriculture.</title>
        <authorList>
            <person name="Crovadore J."/>
            <person name="Calmin G."/>
            <person name="Chablais R."/>
            <person name="Cochard B."/>
            <person name="Lefort F."/>
        </authorList>
    </citation>
    <scope>NUCLEOTIDE SEQUENCE [LARGE SCALE GENOMIC DNA]</scope>
    <source>
        <strain evidence="2 3">UASWS1507</strain>
    </source>
</reference>
<dbReference type="Gene3D" id="3.40.50.1000">
    <property type="entry name" value="HAD superfamily/HAD-like"/>
    <property type="match status" value="1"/>
</dbReference>
<evidence type="ECO:0000313" key="2">
    <source>
        <dbReference type="EMBL" id="OCX11257.1"/>
    </source>
</evidence>
<dbReference type="EMBL" id="MDEN01000069">
    <property type="protein sequence ID" value="OCX11257.1"/>
    <property type="molecule type" value="Genomic_DNA"/>
</dbReference>
<dbReference type="SUPFAM" id="SSF56784">
    <property type="entry name" value="HAD-like"/>
    <property type="match status" value="1"/>
</dbReference>
<dbReference type="RefSeq" id="WP_065992346.1">
    <property type="nucleotide sequence ID" value="NZ_MDEN01000069.1"/>
</dbReference>
<dbReference type="GO" id="GO:0016787">
    <property type="term" value="F:hydrolase activity"/>
    <property type="evidence" value="ECO:0007669"/>
    <property type="project" value="UniProtKB-KW"/>
</dbReference>
<dbReference type="PANTHER" id="PTHR43316">
    <property type="entry name" value="HYDROLASE, HALOACID DELAHOGENASE-RELATED"/>
    <property type="match status" value="1"/>
</dbReference>
<evidence type="ECO:0000313" key="3">
    <source>
        <dbReference type="Proteomes" id="UP000095143"/>
    </source>
</evidence>
<comment type="caution">
    <text evidence="2">The sequence shown here is derived from an EMBL/GenBank/DDBJ whole genome shotgun (WGS) entry which is preliminary data.</text>
</comment>
<dbReference type="InterPro" id="IPR036412">
    <property type="entry name" value="HAD-like_sf"/>
</dbReference>
<gene>
    <name evidence="2" type="ORF">BBI10_23960</name>
</gene>
<dbReference type="InterPro" id="IPR051540">
    <property type="entry name" value="S-2-haloacid_dehalogenase"/>
</dbReference>
<dbReference type="InterPro" id="IPR023214">
    <property type="entry name" value="HAD_sf"/>
</dbReference>
<dbReference type="AlphaFoldDB" id="A0A1C2D910"/>
<dbReference type="OrthoDB" id="5699629at2"/>
<sequence>MINAVVLDAFGTILRIDHPTNPYRELIREGRRQGIASGSESLGLVMTKNLAIDEMASFLGIALTPLQREKMSQALELELSSIRPFSDALEAIPRLLDAGLKVGVCSNLASPYGPVVRRLFPKLHGYAYSYELGLMKPNPAIYQAVCAHMGIEPGHYLDERKGGVVMTGDSKRCDQDGPRSVGIMGLHLDRTGRGSINDLLQFAELVIDHNLKFSSVS</sequence>